<evidence type="ECO:0000313" key="1">
    <source>
        <dbReference type="EMBL" id="SCC80167.1"/>
    </source>
</evidence>
<dbReference type="AlphaFoldDB" id="A0A1C4H5H9"/>
<proteinExistence type="predicted"/>
<protein>
    <submittedName>
        <fullName evidence="1">Uncharacterized protein</fullName>
    </submittedName>
</protein>
<name>A0A1C4H5H9_9BIFI</name>
<keyword evidence="2" id="KW-1185">Reference proteome</keyword>
<dbReference type="STRING" id="1505727.GA0061077_1090"/>
<reference evidence="2" key="1">
    <citation type="submission" date="2016-08" db="EMBL/GenBank/DDBJ databases">
        <authorList>
            <person name="Varghese N."/>
            <person name="Submissions Spin"/>
        </authorList>
    </citation>
    <scope>NUCLEOTIDE SEQUENCE [LARGE SCALE GENOMIC DNA]</scope>
    <source>
        <strain evidence="2">R-52791</strain>
    </source>
</reference>
<gene>
    <name evidence="1" type="ORF">GA0061077_1090</name>
</gene>
<dbReference type="EMBL" id="FMBL01000002">
    <property type="protein sequence ID" value="SCC80167.1"/>
    <property type="molecule type" value="Genomic_DNA"/>
</dbReference>
<sequence>MNDNMTACAMMNKTLFVTEKGRRPEPWAVNITGTACAKS</sequence>
<organism evidence="1 2">
    <name type="scientific">Bifidobacterium commune</name>
    <dbReference type="NCBI Taxonomy" id="1505727"/>
    <lineage>
        <taxon>Bacteria</taxon>
        <taxon>Bacillati</taxon>
        <taxon>Actinomycetota</taxon>
        <taxon>Actinomycetes</taxon>
        <taxon>Bifidobacteriales</taxon>
        <taxon>Bifidobacteriaceae</taxon>
        <taxon>Bifidobacterium</taxon>
    </lineage>
</organism>
<dbReference type="Proteomes" id="UP000242610">
    <property type="component" value="Unassembled WGS sequence"/>
</dbReference>
<evidence type="ECO:0000313" key="2">
    <source>
        <dbReference type="Proteomes" id="UP000242610"/>
    </source>
</evidence>
<accession>A0A1C4H5H9</accession>